<evidence type="ECO:0000256" key="2">
    <source>
        <dbReference type="SAM" id="MobiDB-lite"/>
    </source>
</evidence>
<reference evidence="3" key="1">
    <citation type="submission" date="2022-10" db="EMBL/GenBank/DDBJ databases">
        <title>Novel sulphate-reducing endosymbionts in the free-living metamonad Anaeramoeba.</title>
        <authorList>
            <person name="Jerlstrom-Hultqvist J."/>
            <person name="Cepicka I."/>
            <person name="Gallot-Lavallee L."/>
            <person name="Salas-Leiva D."/>
            <person name="Curtis B.A."/>
            <person name="Zahonova K."/>
            <person name="Pipaliya S."/>
            <person name="Dacks J."/>
            <person name="Roger A.J."/>
        </authorList>
    </citation>
    <scope>NUCLEOTIDE SEQUENCE</scope>
    <source>
        <strain evidence="3">BMAN</strain>
    </source>
</reference>
<feature type="compositionally biased region" description="Basic residues" evidence="2">
    <location>
        <begin position="1"/>
        <end position="29"/>
    </location>
</feature>
<dbReference type="Proteomes" id="UP001149090">
    <property type="component" value="Unassembled WGS sequence"/>
</dbReference>
<sequence length="191" mass="22538">MQTKKTRNNRWKNNFMKRKGNKKKQKYGGRGRGQIGGYKNQRIKGYWKEEEVKTPINAPRNTNQFIIDRHGEDLVDETRQIEEFSIDHFGTMEGLVNAQGKSHVSLRSSFPNSFSSSPFFIQNPNIELDLPKDDMAIDFPNDDPDFSSRYHRILQNEIKKLRSEKKILQEKYEETTKEMIKLKKELQNNQV</sequence>
<dbReference type="EMBL" id="JAPDFW010000058">
    <property type="protein sequence ID" value="KAJ5077422.1"/>
    <property type="molecule type" value="Genomic_DNA"/>
</dbReference>
<feature type="region of interest" description="Disordered" evidence="2">
    <location>
        <begin position="1"/>
        <end position="36"/>
    </location>
</feature>
<protein>
    <submittedName>
        <fullName evidence="3">Uncharacterized protein</fullName>
    </submittedName>
</protein>
<keyword evidence="4" id="KW-1185">Reference proteome</keyword>
<accession>A0A9Q0LR27</accession>
<evidence type="ECO:0000256" key="1">
    <source>
        <dbReference type="SAM" id="Coils"/>
    </source>
</evidence>
<comment type="caution">
    <text evidence="3">The sequence shown here is derived from an EMBL/GenBank/DDBJ whole genome shotgun (WGS) entry which is preliminary data.</text>
</comment>
<organism evidence="3 4">
    <name type="scientific">Anaeramoeba ignava</name>
    <name type="common">Anaerobic marine amoeba</name>
    <dbReference type="NCBI Taxonomy" id="1746090"/>
    <lineage>
        <taxon>Eukaryota</taxon>
        <taxon>Metamonada</taxon>
        <taxon>Anaeramoebidae</taxon>
        <taxon>Anaeramoeba</taxon>
    </lineage>
</organism>
<evidence type="ECO:0000313" key="3">
    <source>
        <dbReference type="EMBL" id="KAJ5077422.1"/>
    </source>
</evidence>
<gene>
    <name evidence="3" type="ORF">M0811_05945</name>
</gene>
<keyword evidence="1" id="KW-0175">Coiled coil</keyword>
<name>A0A9Q0LR27_ANAIG</name>
<evidence type="ECO:0000313" key="4">
    <source>
        <dbReference type="Proteomes" id="UP001149090"/>
    </source>
</evidence>
<feature type="coiled-coil region" evidence="1">
    <location>
        <begin position="151"/>
        <end position="189"/>
    </location>
</feature>
<dbReference type="AlphaFoldDB" id="A0A9Q0LR27"/>
<proteinExistence type="predicted"/>